<protein>
    <submittedName>
        <fullName evidence="3">DUF4115 domain-containing protein</fullName>
    </submittedName>
</protein>
<evidence type="ECO:0000313" key="4">
    <source>
        <dbReference type="Proteomes" id="UP000260665"/>
    </source>
</evidence>
<feature type="transmembrane region" description="Helical" evidence="1">
    <location>
        <begin position="124"/>
        <end position="141"/>
    </location>
</feature>
<organism evidence="3 4">
    <name type="scientific">Rhodoferax lacus</name>
    <dbReference type="NCBI Taxonomy" id="2184758"/>
    <lineage>
        <taxon>Bacteria</taxon>
        <taxon>Pseudomonadati</taxon>
        <taxon>Pseudomonadota</taxon>
        <taxon>Betaproteobacteria</taxon>
        <taxon>Burkholderiales</taxon>
        <taxon>Comamonadaceae</taxon>
        <taxon>Rhodoferax</taxon>
    </lineage>
</organism>
<dbReference type="RefSeq" id="WP_117173138.1">
    <property type="nucleotide sequence ID" value="NZ_QFZK01000001.1"/>
</dbReference>
<dbReference type="PANTHER" id="PTHR34475:SF1">
    <property type="entry name" value="CYTOSKELETON PROTEIN RODZ"/>
    <property type="match status" value="1"/>
</dbReference>
<keyword evidence="1" id="KW-1133">Transmembrane helix</keyword>
<proteinExistence type="predicted"/>
<dbReference type="Gene3D" id="1.10.260.40">
    <property type="entry name" value="lambda repressor-like DNA-binding domains"/>
    <property type="match status" value="1"/>
</dbReference>
<dbReference type="EMBL" id="QFZK01000001">
    <property type="protein sequence ID" value="RFO98487.1"/>
    <property type="molecule type" value="Genomic_DNA"/>
</dbReference>
<feature type="domain" description="Cytoskeleton protein RodZ-like C-terminal" evidence="2">
    <location>
        <begin position="237"/>
        <end position="308"/>
    </location>
</feature>
<accession>A0A3E1RGI2</accession>
<dbReference type="InterPro" id="IPR010982">
    <property type="entry name" value="Lambda_DNA-bd_dom_sf"/>
</dbReference>
<dbReference type="PANTHER" id="PTHR34475">
    <property type="match status" value="1"/>
</dbReference>
<evidence type="ECO:0000259" key="2">
    <source>
        <dbReference type="Pfam" id="PF13464"/>
    </source>
</evidence>
<dbReference type="InterPro" id="IPR025194">
    <property type="entry name" value="RodZ-like_C"/>
</dbReference>
<comment type="caution">
    <text evidence="3">The sequence shown here is derived from an EMBL/GenBank/DDBJ whole genome shotgun (WGS) entry which is preliminary data.</text>
</comment>
<dbReference type="InterPro" id="IPR050400">
    <property type="entry name" value="Bact_Cytoskel_RodZ"/>
</dbReference>
<gene>
    <name evidence="3" type="ORF">DIC66_00930</name>
</gene>
<dbReference type="GO" id="GO:0003677">
    <property type="term" value="F:DNA binding"/>
    <property type="evidence" value="ECO:0007669"/>
    <property type="project" value="InterPro"/>
</dbReference>
<dbReference type="Pfam" id="PF13413">
    <property type="entry name" value="HTH_25"/>
    <property type="match status" value="1"/>
</dbReference>
<sequence length="310" mass="31381">MSDEAVVVPSTVSGGLTAGMLLRQAREATGLHIAALAVSMKVPVKKLEALEADRLEELPDAVFIRALASSVCRTLKVDPAPVLSKLPQSAVPKLDKSDRGISMPTHGSQFLTGNSLMSVATKPAVLAVVALLLAALAVVLFPEARNTVGTAEPGKPVPDEAVAAALAKDVAPVAAPAVAPVVAEKPPAAAPGPELPVQAAAAVTEQVQVTALAPVPAANKAVLAASEAGAATSGLLVFKASATSWVRVSDSKGSVKFEKTLAAGETAVATGVPPLSVVVGNVAATEVLLRGQPFTMQDLNQNNVARFEVK</sequence>
<reference evidence="3 4" key="1">
    <citation type="submission" date="2018-05" db="EMBL/GenBank/DDBJ databases">
        <title>Rhodoferax soyangensis sp.nov., isolated from an oligotrophic freshwater lake.</title>
        <authorList>
            <person name="Park M."/>
        </authorList>
    </citation>
    <scope>NUCLEOTIDE SEQUENCE [LARGE SCALE GENOMIC DNA]</scope>
    <source>
        <strain evidence="3 4">IMCC26218</strain>
    </source>
</reference>
<dbReference type="Proteomes" id="UP000260665">
    <property type="component" value="Unassembled WGS sequence"/>
</dbReference>
<keyword evidence="4" id="KW-1185">Reference proteome</keyword>
<dbReference type="AlphaFoldDB" id="A0A3E1RGI2"/>
<keyword evidence="1" id="KW-0812">Transmembrane</keyword>
<dbReference type="OrthoDB" id="5293433at2"/>
<evidence type="ECO:0000256" key="1">
    <source>
        <dbReference type="SAM" id="Phobius"/>
    </source>
</evidence>
<name>A0A3E1RGI2_9BURK</name>
<evidence type="ECO:0000313" key="3">
    <source>
        <dbReference type="EMBL" id="RFO98487.1"/>
    </source>
</evidence>
<keyword evidence="1" id="KW-0472">Membrane</keyword>
<dbReference type="Pfam" id="PF13464">
    <property type="entry name" value="RodZ_C"/>
    <property type="match status" value="1"/>
</dbReference>